<protein>
    <recommendedName>
        <fullName evidence="2">Shedu protein SduA C-terminal domain-containing protein</fullName>
    </recommendedName>
</protein>
<evidence type="ECO:0000313" key="3">
    <source>
        <dbReference type="EMBL" id="GEK22385.1"/>
    </source>
</evidence>
<name>A0A510VB66_9CELL</name>
<dbReference type="OrthoDB" id="4026940at2"/>
<organism evidence="3 4">
    <name type="scientific">Cellulomonas xylanilytica</name>
    <dbReference type="NCBI Taxonomy" id="233583"/>
    <lineage>
        <taxon>Bacteria</taxon>
        <taxon>Bacillati</taxon>
        <taxon>Actinomycetota</taxon>
        <taxon>Actinomycetes</taxon>
        <taxon>Micrococcales</taxon>
        <taxon>Cellulomonadaceae</taxon>
        <taxon>Cellulomonas</taxon>
    </lineage>
</organism>
<sequence length="309" mass="35807">MAESEGLNSLIGIREPDRNPGRPRPLDWQVYRDRALADWYSLLASGPEEHDVQRFLELHPAMVPGGSGDVGPGGHHLSEMSALFRLPELRGQGRSFRPDFMWVTRSSSLITPILIEIEKPTKKWFKKDGRPTERFTQAHDQLNDWRGWFAHPENQTIFRNQYLFHERYENRQLEPWFVLIFGRQSEFEHGGPHSNPDALRFKRDGMRRDREQFMTFDSLRPRFDHGSSVTVSMLAEGPRLYAFSPLFGTDANIGADAIRLGDPAEALARSVMMTPERKRYLAERWEHWRADVLESRLGNRTYGFGLGLE</sequence>
<dbReference type="RefSeq" id="WP_146928254.1">
    <property type="nucleotide sequence ID" value="NZ_BJUB01000009.1"/>
</dbReference>
<accession>A0A510VB66</accession>
<keyword evidence="4" id="KW-1185">Reference proteome</keyword>
<dbReference type="Proteomes" id="UP000321118">
    <property type="component" value="Unassembled WGS sequence"/>
</dbReference>
<dbReference type="Pfam" id="PF14082">
    <property type="entry name" value="SduA_C"/>
    <property type="match status" value="1"/>
</dbReference>
<evidence type="ECO:0000313" key="4">
    <source>
        <dbReference type="Proteomes" id="UP000321118"/>
    </source>
</evidence>
<dbReference type="AlphaFoldDB" id="A0A510VB66"/>
<comment type="caution">
    <text evidence="3">The sequence shown here is derived from an EMBL/GenBank/DDBJ whole genome shotgun (WGS) entry which is preliminary data.</text>
</comment>
<evidence type="ECO:0000259" key="2">
    <source>
        <dbReference type="Pfam" id="PF14082"/>
    </source>
</evidence>
<evidence type="ECO:0000256" key="1">
    <source>
        <dbReference type="SAM" id="MobiDB-lite"/>
    </source>
</evidence>
<gene>
    <name evidence="3" type="ORF">CXY01_29050</name>
</gene>
<reference evidence="3 4" key="1">
    <citation type="submission" date="2019-07" db="EMBL/GenBank/DDBJ databases">
        <title>Whole genome shotgun sequence of Cellulomonas xylanilytica NBRC 101102.</title>
        <authorList>
            <person name="Hosoyama A."/>
            <person name="Uohara A."/>
            <person name="Ohji S."/>
            <person name="Ichikawa N."/>
        </authorList>
    </citation>
    <scope>NUCLEOTIDE SEQUENCE [LARGE SCALE GENOMIC DNA]</scope>
    <source>
        <strain evidence="3 4">NBRC 101102</strain>
    </source>
</reference>
<feature type="domain" description="Shedu protein SduA C-terminal" evidence="2">
    <location>
        <begin position="48"/>
        <end position="219"/>
    </location>
</feature>
<proteinExistence type="predicted"/>
<dbReference type="EMBL" id="BJUB01000009">
    <property type="protein sequence ID" value="GEK22385.1"/>
    <property type="molecule type" value="Genomic_DNA"/>
</dbReference>
<dbReference type="InterPro" id="IPR025359">
    <property type="entry name" value="SduA_C"/>
</dbReference>
<feature type="region of interest" description="Disordered" evidence="1">
    <location>
        <begin position="1"/>
        <end position="25"/>
    </location>
</feature>